<protein>
    <submittedName>
        <fullName evidence="1">Uncharacterized protein (DUF433 family)</fullName>
    </submittedName>
</protein>
<dbReference type="PANTHER" id="PTHR34849:SF3">
    <property type="entry name" value="SSR2962 PROTEIN"/>
    <property type="match status" value="1"/>
</dbReference>
<sequence>MNWQNHIHTDPEILVGKPVIKGTRLSVEFIIGRLANGWSEQEILENYPTLSKDGLQAVFAYTLYLLKDTSFHMPPNGQAA</sequence>
<dbReference type="InterPro" id="IPR036388">
    <property type="entry name" value="WH-like_DNA-bd_sf"/>
</dbReference>
<organism evidence="1 2">
    <name type="scientific">Neolewinella antarctica</name>
    <dbReference type="NCBI Taxonomy" id="442734"/>
    <lineage>
        <taxon>Bacteria</taxon>
        <taxon>Pseudomonadati</taxon>
        <taxon>Bacteroidota</taxon>
        <taxon>Saprospiria</taxon>
        <taxon>Saprospirales</taxon>
        <taxon>Lewinellaceae</taxon>
        <taxon>Neolewinella</taxon>
    </lineage>
</organism>
<evidence type="ECO:0000313" key="1">
    <source>
        <dbReference type="EMBL" id="NJC27813.1"/>
    </source>
</evidence>
<dbReference type="Proteomes" id="UP000770785">
    <property type="component" value="Unassembled WGS sequence"/>
</dbReference>
<gene>
    <name evidence="1" type="ORF">GGR27_003331</name>
</gene>
<dbReference type="EMBL" id="JAATJH010000006">
    <property type="protein sequence ID" value="NJC27813.1"/>
    <property type="molecule type" value="Genomic_DNA"/>
</dbReference>
<name>A0ABX0XGA0_9BACT</name>
<dbReference type="RefSeq" id="WP_168039265.1">
    <property type="nucleotide sequence ID" value="NZ_JAATJH010000006.1"/>
</dbReference>
<reference evidence="1 2" key="1">
    <citation type="submission" date="2020-03" db="EMBL/GenBank/DDBJ databases">
        <title>Genomic Encyclopedia of Type Strains, Phase IV (KMG-IV): sequencing the most valuable type-strain genomes for metagenomic binning, comparative biology and taxonomic classification.</title>
        <authorList>
            <person name="Goeker M."/>
        </authorList>
    </citation>
    <scope>NUCLEOTIDE SEQUENCE [LARGE SCALE GENOMIC DNA]</scope>
    <source>
        <strain evidence="1 2">DSM 105096</strain>
    </source>
</reference>
<comment type="caution">
    <text evidence="1">The sequence shown here is derived from an EMBL/GenBank/DDBJ whole genome shotgun (WGS) entry which is preliminary data.</text>
</comment>
<proteinExistence type="predicted"/>
<dbReference type="SUPFAM" id="SSF46689">
    <property type="entry name" value="Homeodomain-like"/>
    <property type="match status" value="1"/>
</dbReference>
<dbReference type="Gene3D" id="1.10.10.10">
    <property type="entry name" value="Winged helix-like DNA-binding domain superfamily/Winged helix DNA-binding domain"/>
    <property type="match status" value="1"/>
</dbReference>
<accession>A0ABX0XGA0</accession>
<keyword evidence="2" id="KW-1185">Reference proteome</keyword>
<dbReference type="Pfam" id="PF04255">
    <property type="entry name" value="DUF433"/>
    <property type="match status" value="1"/>
</dbReference>
<dbReference type="PANTHER" id="PTHR34849">
    <property type="entry name" value="SSL5025 PROTEIN"/>
    <property type="match status" value="1"/>
</dbReference>
<evidence type="ECO:0000313" key="2">
    <source>
        <dbReference type="Proteomes" id="UP000770785"/>
    </source>
</evidence>
<dbReference type="InterPro" id="IPR009057">
    <property type="entry name" value="Homeodomain-like_sf"/>
</dbReference>
<dbReference type="InterPro" id="IPR007367">
    <property type="entry name" value="DUF433"/>
</dbReference>